<comment type="caution">
    <text evidence="3">The sequence shown here is derived from an EMBL/GenBank/DDBJ whole genome shotgun (WGS) entry which is preliminary data.</text>
</comment>
<evidence type="ECO:0000313" key="4">
    <source>
        <dbReference type="Proteomes" id="UP000051096"/>
    </source>
</evidence>
<feature type="domain" description="SsuA/THI5-like" evidence="2">
    <location>
        <begin position="60"/>
        <end position="263"/>
    </location>
</feature>
<dbReference type="EMBL" id="LJUO01000028">
    <property type="protein sequence ID" value="KPK72572.1"/>
    <property type="molecule type" value="Genomic_DNA"/>
</dbReference>
<dbReference type="SUPFAM" id="SSF53850">
    <property type="entry name" value="Periplasmic binding protein-like II"/>
    <property type="match status" value="1"/>
</dbReference>
<keyword evidence="1" id="KW-0472">Membrane</keyword>
<gene>
    <name evidence="3" type="ORF">AMJ87_04440</name>
</gene>
<dbReference type="InterPro" id="IPR015168">
    <property type="entry name" value="SsuA/THI5"/>
</dbReference>
<dbReference type="Gene3D" id="3.40.190.10">
    <property type="entry name" value="Periplasmic binding protein-like II"/>
    <property type="match status" value="2"/>
</dbReference>
<reference evidence="3 4" key="1">
    <citation type="journal article" date="2015" name="Microbiome">
        <title>Genomic resolution of linkages in carbon, nitrogen, and sulfur cycling among widespread estuary sediment bacteria.</title>
        <authorList>
            <person name="Baker B.J."/>
            <person name="Lazar C.S."/>
            <person name="Teske A.P."/>
            <person name="Dick G.J."/>
        </authorList>
    </citation>
    <scope>NUCLEOTIDE SEQUENCE [LARGE SCALE GENOMIC DNA]</scope>
    <source>
        <strain evidence="3">SM23_60</strain>
    </source>
</reference>
<name>A0A0S8GL44_UNCW3</name>
<protein>
    <recommendedName>
        <fullName evidence="2">SsuA/THI5-like domain-containing protein</fullName>
    </recommendedName>
</protein>
<evidence type="ECO:0000259" key="2">
    <source>
        <dbReference type="Pfam" id="PF09084"/>
    </source>
</evidence>
<dbReference type="PANTHER" id="PTHR30024">
    <property type="entry name" value="ALIPHATIC SULFONATES-BINDING PROTEIN-RELATED"/>
    <property type="match status" value="1"/>
</dbReference>
<keyword evidence="1" id="KW-0812">Transmembrane</keyword>
<sequence>MNIKATEGWLNVLIIIGALALLFVVGYPQYKESQPSKVRFGVDKSYSSVPFYVAHKDTTRRYFVIEKIEPEFVEITGDPLQGLKDGLYDVAAVPWYRLIISPALNGDTLKALGAIELKSGKALDGILVPEESRISTLRDLRRKRLGYLVQDEYIVNLLLERIEQEAEITGIEKIPLQPEEINTAFEDNKVDALYLLDPYRGYMVYMGNRPLYEGLISSYIVPSMPYAAIVMRKNYVKEEERLAAIRTKNAVDAALSYLTRNPDVIKNYIADIHSWPIDGALTLNMRTPEYQRLSDINVKNIENLQTTLVQMGIGTCGIKPNEFLFTKIDFVR</sequence>
<dbReference type="Proteomes" id="UP000051096">
    <property type="component" value="Unassembled WGS sequence"/>
</dbReference>
<dbReference type="Pfam" id="PF09084">
    <property type="entry name" value="NMT1"/>
    <property type="match status" value="1"/>
</dbReference>
<proteinExistence type="predicted"/>
<organism evidence="3 4">
    <name type="scientific">candidate division WOR_3 bacterium SM23_60</name>
    <dbReference type="NCBI Taxonomy" id="1703780"/>
    <lineage>
        <taxon>Bacteria</taxon>
        <taxon>Bacteria division WOR-3</taxon>
    </lineage>
</organism>
<accession>A0A0S8GL44</accession>
<feature type="transmembrane region" description="Helical" evidence="1">
    <location>
        <begin position="12"/>
        <end position="30"/>
    </location>
</feature>
<evidence type="ECO:0000313" key="3">
    <source>
        <dbReference type="EMBL" id="KPK72572.1"/>
    </source>
</evidence>
<dbReference type="AlphaFoldDB" id="A0A0S8GL44"/>
<keyword evidence="1" id="KW-1133">Transmembrane helix</keyword>
<evidence type="ECO:0000256" key="1">
    <source>
        <dbReference type="SAM" id="Phobius"/>
    </source>
</evidence>